<evidence type="ECO:0000313" key="1">
    <source>
        <dbReference type="EMBL" id="PVG82107.1"/>
    </source>
</evidence>
<dbReference type="AlphaFoldDB" id="A0A2T8F8W3"/>
<dbReference type="Proteomes" id="UP000246018">
    <property type="component" value="Unassembled WGS sequence"/>
</dbReference>
<gene>
    <name evidence="1" type="ORF">DDE18_15630</name>
</gene>
<dbReference type="EMBL" id="QDGZ01000006">
    <property type="protein sequence ID" value="PVG82107.1"/>
    <property type="molecule type" value="Genomic_DNA"/>
</dbReference>
<reference evidence="1 2" key="1">
    <citation type="submission" date="2018-04" db="EMBL/GenBank/DDBJ databases">
        <title>Genome of Nocardioides gansuensis WSJ-1.</title>
        <authorList>
            <person name="Wu S."/>
            <person name="Wang G."/>
        </authorList>
    </citation>
    <scope>NUCLEOTIDE SEQUENCE [LARGE SCALE GENOMIC DNA]</scope>
    <source>
        <strain evidence="1 2">WSJ-1</strain>
    </source>
</reference>
<evidence type="ECO:0000313" key="2">
    <source>
        <dbReference type="Proteomes" id="UP000246018"/>
    </source>
</evidence>
<keyword evidence="2" id="KW-1185">Reference proteome</keyword>
<sequence length="117" mass="13224">MEKTVVWHEERAWLEAHALLSELSRPYGPMPNEMARCYLRDALHELTGFWDLVDHAPAAEIYPVGFESLEDARARLGVVVAQLLTDSPSLEESLRITRAGDWIDTAWAELETMGETA</sequence>
<accession>A0A2T8F8W3</accession>
<proteinExistence type="predicted"/>
<dbReference type="RefSeq" id="WP_116573174.1">
    <property type="nucleotide sequence ID" value="NZ_QDGZ01000006.1"/>
</dbReference>
<comment type="caution">
    <text evidence="1">The sequence shown here is derived from an EMBL/GenBank/DDBJ whole genome shotgun (WGS) entry which is preliminary data.</text>
</comment>
<protein>
    <submittedName>
        <fullName evidence="1">Uncharacterized protein</fullName>
    </submittedName>
</protein>
<name>A0A2T8F8W3_9ACTN</name>
<organism evidence="1 2">
    <name type="scientific">Nocardioides gansuensis</name>
    <dbReference type="NCBI Taxonomy" id="2138300"/>
    <lineage>
        <taxon>Bacteria</taxon>
        <taxon>Bacillati</taxon>
        <taxon>Actinomycetota</taxon>
        <taxon>Actinomycetes</taxon>
        <taxon>Propionibacteriales</taxon>
        <taxon>Nocardioidaceae</taxon>
        <taxon>Nocardioides</taxon>
    </lineage>
</organism>